<dbReference type="PANTHER" id="PTHR32208:SF96">
    <property type="entry name" value="GLYOXAL OXIDASE"/>
    <property type="match status" value="1"/>
</dbReference>
<gene>
    <name evidence="4" type="ORF">LshimejAT787_0410370</name>
</gene>
<feature type="domain" description="Glyoxal oxidase N-terminal" evidence="2">
    <location>
        <begin position="176"/>
        <end position="430"/>
    </location>
</feature>
<keyword evidence="1" id="KW-0732">Signal</keyword>
<sequence length="509" mass="55776">MPRSHYCNRTGKSPFNYVVLTKSWRPSPTIVIDEAAALLPAPKIRIWRGYSNHRQTALTNAALTPSPSQHPLQINGHGAWGALWNFETNTVTPLDLVSDTFCASGGFLSNGTMVSVGGQAVENPSTEPDTDGRMIIRLFEPDEVVPVHTAYFRRFPDGGRAGIHDRTPFYNTDPVNSFEFFPKKDNGIPRPSPFLERTLPSNLFPRVFALPDGKVFMIANNQSIIYDIETGIETHLPDIPNGVRVTNPLDGTATLLPLSPPLYTPEVLVCGGTNISDTIQPIDLSSQDPASDQCSRIVLTPEAIQKGWVVERMLEGRIMPEMILMPDGRVVVVNGGRTGYAAFGGLALPTTENDYASRFKPVLYTPDAPLGRRFSNEGMPSSEIARLYHSTATLTPNGNIFIAGSNPNGGLVNGTKFHTELRAEYLNPPYMSVPRPALHNVPKVIPFNHAFTVPVDIPAGLKATNLQVALMDLGFSSHAFHSSSRLVFMDPSAERSRFPTWSSLRLFDG</sequence>
<dbReference type="Proteomes" id="UP001063166">
    <property type="component" value="Unassembled WGS sequence"/>
</dbReference>
<evidence type="ECO:0008006" key="6">
    <source>
        <dbReference type="Google" id="ProtNLM"/>
    </source>
</evidence>
<keyword evidence="5" id="KW-1185">Reference proteome</keyword>
<dbReference type="Pfam" id="PF09118">
    <property type="entry name" value="GO-like_E_set"/>
    <property type="match status" value="1"/>
</dbReference>
<evidence type="ECO:0000313" key="4">
    <source>
        <dbReference type="EMBL" id="GLB37986.1"/>
    </source>
</evidence>
<dbReference type="InterPro" id="IPR009880">
    <property type="entry name" value="Glyoxal_oxidase_N"/>
</dbReference>
<dbReference type="SUPFAM" id="SSF50965">
    <property type="entry name" value="Galactose oxidase, central domain"/>
    <property type="match status" value="1"/>
</dbReference>
<accession>A0A9P3PLP5</accession>
<dbReference type="PANTHER" id="PTHR32208">
    <property type="entry name" value="SECRETED PROTEIN-RELATED"/>
    <property type="match status" value="1"/>
</dbReference>
<dbReference type="AlphaFoldDB" id="A0A9P3PLP5"/>
<dbReference type="InterPro" id="IPR011043">
    <property type="entry name" value="Gal_Oxase/kelch_b-propeller"/>
</dbReference>
<dbReference type="InterPro" id="IPR037293">
    <property type="entry name" value="Gal_Oxidase_central_sf"/>
</dbReference>
<feature type="domain" description="Galactose oxidase-like Early set" evidence="3">
    <location>
        <begin position="435"/>
        <end position="492"/>
    </location>
</feature>
<evidence type="ECO:0000313" key="5">
    <source>
        <dbReference type="Proteomes" id="UP001063166"/>
    </source>
</evidence>
<evidence type="ECO:0000259" key="3">
    <source>
        <dbReference type="Pfam" id="PF09118"/>
    </source>
</evidence>
<organism evidence="4 5">
    <name type="scientific">Lyophyllum shimeji</name>
    <name type="common">Hon-shimeji</name>
    <name type="synonym">Tricholoma shimeji</name>
    <dbReference type="NCBI Taxonomy" id="47721"/>
    <lineage>
        <taxon>Eukaryota</taxon>
        <taxon>Fungi</taxon>
        <taxon>Dikarya</taxon>
        <taxon>Basidiomycota</taxon>
        <taxon>Agaricomycotina</taxon>
        <taxon>Agaricomycetes</taxon>
        <taxon>Agaricomycetidae</taxon>
        <taxon>Agaricales</taxon>
        <taxon>Tricholomatineae</taxon>
        <taxon>Lyophyllaceae</taxon>
        <taxon>Lyophyllum</taxon>
    </lineage>
</organism>
<reference evidence="4" key="1">
    <citation type="submission" date="2022-07" db="EMBL/GenBank/DDBJ databases">
        <title>The genome of Lyophyllum shimeji provides insight into the initial evolution of ectomycorrhizal fungal genome.</title>
        <authorList>
            <person name="Kobayashi Y."/>
            <person name="Shibata T."/>
            <person name="Hirakawa H."/>
            <person name="Shigenobu S."/>
            <person name="Nishiyama T."/>
            <person name="Yamada A."/>
            <person name="Hasebe M."/>
            <person name="Kawaguchi M."/>
        </authorList>
    </citation>
    <scope>NUCLEOTIDE SEQUENCE</scope>
    <source>
        <strain evidence="4">AT787</strain>
    </source>
</reference>
<dbReference type="Pfam" id="PF07250">
    <property type="entry name" value="Glyoxal_oxid_N"/>
    <property type="match status" value="1"/>
</dbReference>
<dbReference type="OrthoDB" id="2019572at2759"/>
<name>A0A9P3PLP5_LYOSH</name>
<evidence type="ECO:0000259" key="2">
    <source>
        <dbReference type="Pfam" id="PF07250"/>
    </source>
</evidence>
<proteinExistence type="predicted"/>
<protein>
    <recommendedName>
        <fullName evidence="6">Glyoxal oxidase</fullName>
    </recommendedName>
</protein>
<dbReference type="Gene3D" id="2.130.10.80">
    <property type="entry name" value="Galactose oxidase/kelch, beta-propeller"/>
    <property type="match status" value="2"/>
</dbReference>
<dbReference type="InterPro" id="IPR015202">
    <property type="entry name" value="GO-like_E_set"/>
</dbReference>
<dbReference type="EMBL" id="BRPK01000004">
    <property type="protein sequence ID" value="GLB37986.1"/>
    <property type="molecule type" value="Genomic_DNA"/>
</dbReference>
<comment type="caution">
    <text evidence="4">The sequence shown here is derived from an EMBL/GenBank/DDBJ whole genome shotgun (WGS) entry which is preliminary data.</text>
</comment>
<evidence type="ECO:0000256" key="1">
    <source>
        <dbReference type="ARBA" id="ARBA00022729"/>
    </source>
</evidence>